<accession>A0AAV9N9U7</accession>
<dbReference type="Pfam" id="PF10496">
    <property type="entry name" value="Syntaxin-18_N"/>
    <property type="match status" value="1"/>
</dbReference>
<sequence>MSDLTPSLSSILVKQHSAKPIAGHSDYGAANLDSFLKEAYQINRSISSLLSYLRAIRTPYLSTAPPARQSRRPQSVAAPITGSTNTLADIPEHLSDSQREAIDSQTSSVLRDINNHIVNISSAVNLQHETSTKILEKKYGQPNSVLWRWAAGDGDAPDAGKPEDQLMEEGKVKMLKSMRDGVLWYLGKMLKDAVTAQQEMVEKRLDREREKQMSVLYDPRNKGVKARSDFEGMLDGAELKSGRDLRGHDKYNPALDASQGGEQELTSEQLQLFEEENKGIFEHYNDQLAKVTQVEKSLLEIGSLQRTLVGHLGVQGEMIEQLVQDAATTDENVRKGNKELKKASERSSTARLVFYATAGFCSFLVVWDLIF</sequence>
<feature type="domain" description="T-SNARE coiled-coil homology" evidence="9">
    <location>
        <begin position="281"/>
        <end position="343"/>
    </location>
</feature>
<proteinExistence type="inferred from homology"/>
<dbReference type="PROSITE" id="PS50192">
    <property type="entry name" value="T_SNARE"/>
    <property type="match status" value="1"/>
</dbReference>
<keyword evidence="5" id="KW-0653">Protein transport</keyword>
<keyword evidence="4" id="KW-0812">Transmembrane</keyword>
<evidence type="ECO:0000313" key="10">
    <source>
        <dbReference type="EMBL" id="KAK5052645.1"/>
    </source>
</evidence>
<reference evidence="10 11" key="1">
    <citation type="submission" date="2023-08" db="EMBL/GenBank/DDBJ databases">
        <title>Black Yeasts Isolated from many extreme environments.</title>
        <authorList>
            <person name="Coleine C."/>
            <person name="Stajich J.E."/>
            <person name="Selbmann L."/>
        </authorList>
    </citation>
    <scope>NUCLEOTIDE SEQUENCE [LARGE SCALE GENOMIC DNA]</scope>
    <source>
        <strain evidence="10 11">CCFEE 5792</strain>
    </source>
</reference>
<dbReference type="InterPro" id="IPR000727">
    <property type="entry name" value="T_SNARE_dom"/>
</dbReference>
<gene>
    <name evidence="10" type="ORF">LTR84_002510</name>
</gene>
<evidence type="ECO:0000256" key="6">
    <source>
        <dbReference type="ARBA" id="ARBA00022989"/>
    </source>
</evidence>
<comment type="subcellular location">
    <subcellularLocation>
        <location evidence="1">Membrane</location>
        <topology evidence="1">Single-pass type IV membrane protein</topology>
    </subcellularLocation>
</comment>
<evidence type="ECO:0000256" key="1">
    <source>
        <dbReference type="ARBA" id="ARBA00004211"/>
    </source>
</evidence>
<evidence type="ECO:0000256" key="8">
    <source>
        <dbReference type="ARBA" id="ARBA00023136"/>
    </source>
</evidence>
<dbReference type="CDD" id="cd15850">
    <property type="entry name" value="SNARE_syntaxin18"/>
    <property type="match status" value="1"/>
</dbReference>
<evidence type="ECO:0000256" key="2">
    <source>
        <dbReference type="ARBA" id="ARBA00009063"/>
    </source>
</evidence>
<dbReference type="RefSeq" id="XP_064706345.1">
    <property type="nucleotide sequence ID" value="XM_064846120.1"/>
</dbReference>
<comment type="caution">
    <text evidence="10">The sequence shown here is derived from an EMBL/GenBank/DDBJ whole genome shotgun (WGS) entry which is preliminary data.</text>
</comment>
<keyword evidence="8" id="KW-0472">Membrane</keyword>
<dbReference type="SMART" id="SM00397">
    <property type="entry name" value="t_SNARE"/>
    <property type="match status" value="1"/>
</dbReference>
<comment type="similarity">
    <text evidence="2">Belongs to the syntaxin family.</text>
</comment>
<protein>
    <recommendedName>
        <fullName evidence="9">t-SNARE coiled-coil homology domain-containing protein</fullName>
    </recommendedName>
</protein>
<dbReference type="PANTHER" id="PTHR15959:SF0">
    <property type="entry name" value="SYNTAXIN-18"/>
    <property type="match status" value="1"/>
</dbReference>
<dbReference type="Gene3D" id="1.20.5.110">
    <property type="match status" value="1"/>
</dbReference>
<evidence type="ECO:0000256" key="3">
    <source>
        <dbReference type="ARBA" id="ARBA00022448"/>
    </source>
</evidence>
<organism evidence="10 11">
    <name type="scientific">Exophiala bonariae</name>
    <dbReference type="NCBI Taxonomy" id="1690606"/>
    <lineage>
        <taxon>Eukaryota</taxon>
        <taxon>Fungi</taxon>
        <taxon>Dikarya</taxon>
        <taxon>Ascomycota</taxon>
        <taxon>Pezizomycotina</taxon>
        <taxon>Eurotiomycetes</taxon>
        <taxon>Chaetothyriomycetidae</taxon>
        <taxon>Chaetothyriales</taxon>
        <taxon>Herpotrichiellaceae</taxon>
        <taxon>Exophiala</taxon>
    </lineage>
</organism>
<dbReference type="GeneID" id="89970718"/>
<evidence type="ECO:0000256" key="4">
    <source>
        <dbReference type="ARBA" id="ARBA00022692"/>
    </source>
</evidence>
<evidence type="ECO:0000259" key="9">
    <source>
        <dbReference type="PROSITE" id="PS50192"/>
    </source>
</evidence>
<evidence type="ECO:0000256" key="7">
    <source>
        <dbReference type="ARBA" id="ARBA00023054"/>
    </source>
</evidence>
<dbReference type="EMBL" id="JAVRRD010000013">
    <property type="protein sequence ID" value="KAK5052645.1"/>
    <property type="molecule type" value="Genomic_DNA"/>
</dbReference>
<dbReference type="Proteomes" id="UP001358417">
    <property type="component" value="Unassembled WGS sequence"/>
</dbReference>
<keyword evidence="3" id="KW-0813">Transport</keyword>
<name>A0AAV9N9U7_9EURO</name>
<keyword evidence="7" id="KW-0175">Coiled coil</keyword>
<keyword evidence="11" id="KW-1185">Reference proteome</keyword>
<dbReference type="InterPro" id="IPR019529">
    <property type="entry name" value="Syntaxin-18_N"/>
</dbReference>
<dbReference type="SUPFAM" id="SSF58038">
    <property type="entry name" value="SNARE fusion complex"/>
    <property type="match status" value="1"/>
</dbReference>
<keyword evidence="6" id="KW-1133">Transmembrane helix</keyword>
<dbReference type="GO" id="GO:0031201">
    <property type="term" value="C:SNARE complex"/>
    <property type="evidence" value="ECO:0007669"/>
    <property type="project" value="TreeGrafter"/>
</dbReference>
<dbReference type="GO" id="GO:0005783">
    <property type="term" value="C:endoplasmic reticulum"/>
    <property type="evidence" value="ECO:0007669"/>
    <property type="project" value="TreeGrafter"/>
</dbReference>
<dbReference type="PANTHER" id="PTHR15959">
    <property type="entry name" value="SYNTAXIN-18"/>
    <property type="match status" value="1"/>
</dbReference>
<dbReference type="GO" id="GO:0015031">
    <property type="term" value="P:protein transport"/>
    <property type="evidence" value="ECO:0007669"/>
    <property type="project" value="UniProtKB-KW"/>
</dbReference>
<evidence type="ECO:0000256" key="5">
    <source>
        <dbReference type="ARBA" id="ARBA00022927"/>
    </source>
</evidence>
<dbReference type="AlphaFoldDB" id="A0AAV9N9U7"/>
<dbReference type="GO" id="GO:0006890">
    <property type="term" value="P:retrograde vesicle-mediated transport, Golgi to endoplasmic reticulum"/>
    <property type="evidence" value="ECO:0007669"/>
    <property type="project" value="TreeGrafter"/>
</dbReference>
<evidence type="ECO:0000313" key="11">
    <source>
        <dbReference type="Proteomes" id="UP001358417"/>
    </source>
</evidence>